<dbReference type="SUPFAM" id="SSF51419">
    <property type="entry name" value="PLP-binding barrel"/>
    <property type="match status" value="1"/>
</dbReference>
<feature type="modified residue" description="N6-(pyridoxal phosphate)lysine" evidence="6">
    <location>
        <position position="50"/>
    </location>
</feature>
<keyword evidence="8" id="KW-0028">Amino-acid biosynthesis</keyword>
<reference evidence="11" key="1">
    <citation type="journal article" date="2021" name="PeerJ">
        <title>Extensive microbial diversity within the chicken gut microbiome revealed by metagenomics and culture.</title>
        <authorList>
            <person name="Gilroy R."/>
            <person name="Ravi A."/>
            <person name="Getino M."/>
            <person name="Pursley I."/>
            <person name="Horton D.L."/>
            <person name="Alikhan N.F."/>
            <person name="Baker D."/>
            <person name="Gharbi K."/>
            <person name="Hall N."/>
            <person name="Watson M."/>
            <person name="Adriaenssens E.M."/>
            <person name="Foster-Nyarko E."/>
            <person name="Jarju S."/>
            <person name="Secka A."/>
            <person name="Antonio M."/>
            <person name="Oren A."/>
            <person name="Chaudhuri R.R."/>
            <person name="La Ragione R."/>
            <person name="Hildebrand F."/>
            <person name="Pallen M.J."/>
        </authorList>
    </citation>
    <scope>NUCLEOTIDE SEQUENCE</scope>
    <source>
        <strain evidence="11">MalCec1-1739</strain>
    </source>
</reference>
<feature type="domain" description="Orn/DAP/Arg decarboxylase 2 C-terminal" evidence="9">
    <location>
        <begin position="19"/>
        <end position="362"/>
    </location>
</feature>
<keyword evidence="2 8" id="KW-0210">Decarboxylase</keyword>
<dbReference type="CDD" id="cd06828">
    <property type="entry name" value="PLPDE_III_DapDC"/>
    <property type="match status" value="1"/>
</dbReference>
<dbReference type="InterPro" id="IPR022644">
    <property type="entry name" value="De-COase2_N"/>
</dbReference>
<keyword evidence="8" id="KW-0457">Lysine biosynthesis</keyword>
<keyword evidence="3 6" id="KW-0663">Pyridoxal phosphate</keyword>
<evidence type="ECO:0000259" key="9">
    <source>
        <dbReference type="Pfam" id="PF00278"/>
    </source>
</evidence>
<dbReference type="PROSITE" id="PS00878">
    <property type="entry name" value="ODR_DC_2_1"/>
    <property type="match status" value="1"/>
</dbReference>
<accession>A0A9D2UHD5</accession>
<evidence type="ECO:0000256" key="4">
    <source>
        <dbReference type="ARBA" id="ARBA00023239"/>
    </source>
</evidence>
<dbReference type="NCBIfam" id="TIGR01048">
    <property type="entry name" value="lysA"/>
    <property type="match status" value="1"/>
</dbReference>
<dbReference type="EMBL" id="DWUP01000037">
    <property type="protein sequence ID" value="HJD52483.1"/>
    <property type="molecule type" value="Genomic_DNA"/>
</dbReference>
<comment type="pathway">
    <text evidence="8">Amino-acid biosynthesis; L-lysine biosynthesis via DAP pathway; L-lysine from DL-2,6-diaminopimelate: step 1/1.</text>
</comment>
<dbReference type="InterPro" id="IPR002986">
    <property type="entry name" value="DAP_deCOOHase_LysA"/>
</dbReference>
<dbReference type="PANTHER" id="PTHR43727">
    <property type="entry name" value="DIAMINOPIMELATE DECARBOXYLASE"/>
    <property type="match status" value="1"/>
</dbReference>
<dbReference type="Pfam" id="PF02784">
    <property type="entry name" value="Orn_Arg_deC_N"/>
    <property type="match status" value="1"/>
</dbReference>
<organism evidence="11 12">
    <name type="scientific">Candidatus Avibacteroides avistercoris</name>
    <dbReference type="NCBI Taxonomy" id="2840690"/>
    <lineage>
        <taxon>Bacteria</taxon>
        <taxon>Pseudomonadati</taxon>
        <taxon>Bacteroidota</taxon>
        <taxon>Bacteroidia</taxon>
        <taxon>Bacteroidales</taxon>
        <taxon>Bacteroidaceae</taxon>
        <taxon>Bacteroidaceae incertae sedis</taxon>
        <taxon>Candidatus Avibacteroides</taxon>
    </lineage>
</organism>
<comment type="similarity">
    <text evidence="7">Belongs to the Orn/Lys/Arg decarboxylase class-II family.</text>
</comment>
<dbReference type="InterPro" id="IPR009006">
    <property type="entry name" value="Ala_racemase/Decarboxylase_C"/>
</dbReference>
<dbReference type="Proteomes" id="UP000787625">
    <property type="component" value="Unassembled WGS sequence"/>
</dbReference>
<evidence type="ECO:0000256" key="6">
    <source>
        <dbReference type="PIRSR" id="PIRSR600183-50"/>
    </source>
</evidence>
<dbReference type="PRINTS" id="PR01179">
    <property type="entry name" value="ODADCRBXLASE"/>
</dbReference>
<dbReference type="SUPFAM" id="SSF50621">
    <property type="entry name" value="Alanine racemase C-terminal domain-like"/>
    <property type="match status" value="1"/>
</dbReference>
<dbReference type="InterPro" id="IPR022653">
    <property type="entry name" value="De-COase2_pyr-phos_BS"/>
</dbReference>
<dbReference type="InterPro" id="IPR022643">
    <property type="entry name" value="De-COase2_C"/>
</dbReference>
<protein>
    <recommendedName>
        <fullName evidence="5 8">Diaminopimelate decarboxylase</fullName>
        <ecNumber evidence="5 8">4.1.1.20</ecNumber>
    </recommendedName>
</protein>
<dbReference type="PANTHER" id="PTHR43727:SF2">
    <property type="entry name" value="GROUP IV DECARBOXYLASE"/>
    <property type="match status" value="1"/>
</dbReference>
<reference evidence="11" key="2">
    <citation type="submission" date="2021-04" db="EMBL/GenBank/DDBJ databases">
        <authorList>
            <person name="Gilroy R."/>
        </authorList>
    </citation>
    <scope>NUCLEOTIDE SEQUENCE</scope>
    <source>
        <strain evidence="11">MalCec1-1739</strain>
    </source>
</reference>
<proteinExistence type="inferred from homology"/>
<sequence length="386" mass="42162">MTDMIFPIDKFKERKTPFYYYDTRLLNATLDAIEKELDGFDNFNIHYAVKANANPDILAIIANRGFGADCVSGEEIDAAVAAGIARSKIVFAGVGKTDDEINKGLDYDIACFNVESLEELAVIDELSGLKGKKANVAIRFNPDIKANTIEQISTGRKENKFGISVDLIDSVADALKHCENIVFKGIHIHIGSQILEMGDFVKLAATMNGLAGRLTARGLDVESINVGGGLGIDYHNPDEALIPDFKSYFDVFKRYLNLSDGQTVHFELGRSVVAQCGSLISRVVYVKQGCGKKFVILDAGMNDLVRPAMYKAYHAIDNLTSDGNKEAYDVVGPVCESSDVFAKDMMLNAAARGDLVAIRSAGAYGEVMSSNYNLRPYAQRYTDLTV</sequence>
<dbReference type="InterPro" id="IPR000183">
    <property type="entry name" value="Orn/DAP/Arg_de-COase"/>
</dbReference>
<comment type="caution">
    <text evidence="11">The sequence shown here is derived from an EMBL/GenBank/DDBJ whole genome shotgun (WGS) entry which is preliminary data.</text>
</comment>
<comment type="catalytic activity">
    <reaction evidence="8">
        <text>meso-2,6-diaminopimelate + H(+) = L-lysine + CO2</text>
        <dbReference type="Rhea" id="RHEA:15101"/>
        <dbReference type="ChEBI" id="CHEBI:15378"/>
        <dbReference type="ChEBI" id="CHEBI:16526"/>
        <dbReference type="ChEBI" id="CHEBI:32551"/>
        <dbReference type="ChEBI" id="CHEBI:57791"/>
        <dbReference type="EC" id="4.1.1.20"/>
    </reaction>
</comment>
<dbReference type="InterPro" id="IPR029066">
    <property type="entry name" value="PLP-binding_barrel"/>
</dbReference>
<dbReference type="EC" id="4.1.1.20" evidence="5 8"/>
<dbReference type="AlphaFoldDB" id="A0A9D2UHD5"/>
<evidence type="ECO:0000256" key="8">
    <source>
        <dbReference type="RuleBase" id="RU003738"/>
    </source>
</evidence>
<feature type="domain" description="Orn/DAP/Arg decarboxylase 2 N-terminal" evidence="10">
    <location>
        <begin position="31"/>
        <end position="274"/>
    </location>
</feature>
<evidence type="ECO:0000313" key="12">
    <source>
        <dbReference type="Proteomes" id="UP000787625"/>
    </source>
</evidence>
<evidence type="ECO:0000256" key="3">
    <source>
        <dbReference type="ARBA" id="ARBA00022898"/>
    </source>
</evidence>
<evidence type="ECO:0000256" key="5">
    <source>
        <dbReference type="NCBIfam" id="TIGR01048"/>
    </source>
</evidence>
<evidence type="ECO:0000256" key="7">
    <source>
        <dbReference type="RuleBase" id="RU003737"/>
    </source>
</evidence>
<dbReference type="Gene3D" id="3.20.20.10">
    <property type="entry name" value="Alanine racemase"/>
    <property type="match status" value="1"/>
</dbReference>
<evidence type="ECO:0000259" key="10">
    <source>
        <dbReference type="Pfam" id="PF02784"/>
    </source>
</evidence>
<name>A0A9D2UHD5_9BACT</name>
<evidence type="ECO:0000256" key="1">
    <source>
        <dbReference type="ARBA" id="ARBA00001933"/>
    </source>
</evidence>
<evidence type="ECO:0000256" key="2">
    <source>
        <dbReference type="ARBA" id="ARBA00022793"/>
    </source>
</evidence>
<feature type="active site" description="Proton donor" evidence="6">
    <location>
        <position position="335"/>
    </location>
</feature>
<dbReference type="Gene3D" id="2.40.37.10">
    <property type="entry name" value="Lyase, Ornithine Decarboxylase, Chain A, domain 1"/>
    <property type="match status" value="1"/>
</dbReference>
<dbReference type="Pfam" id="PF00278">
    <property type="entry name" value="Orn_DAP_Arg_deC"/>
    <property type="match status" value="1"/>
</dbReference>
<dbReference type="PRINTS" id="PR01181">
    <property type="entry name" value="DAPDCRBXLASE"/>
</dbReference>
<evidence type="ECO:0000313" key="11">
    <source>
        <dbReference type="EMBL" id="HJD52483.1"/>
    </source>
</evidence>
<dbReference type="FunFam" id="3.20.20.10:FF:000003">
    <property type="entry name" value="Diaminopimelate decarboxylase"/>
    <property type="match status" value="1"/>
</dbReference>
<dbReference type="GO" id="GO:0009089">
    <property type="term" value="P:lysine biosynthetic process via diaminopimelate"/>
    <property type="evidence" value="ECO:0007669"/>
    <property type="project" value="UniProtKB-UniRule"/>
</dbReference>
<comment type="cofactor">
    <cofactor evidence="1 6 8">
        <name>pyridoxal 5'-phosphate</name>
        <dbReference type="ChEBI" id="CHEBI:597326"/>
    </cofactor>
</comment>
<gene>
    <name evidence="11" type="primary">lysA</name>
    <name evidence="11" type="ORF">IAA93_01980</name>
</gene>
<keyword evidence="4 8" id="KW-0456">Lyase</keyword>
<dbReference type="GO" id="GO:0008836">
    <property type="term" value="F:diaminopimelate decarboxylase activity"/>
    <property type="evidence" value="ECO:0007669"/>
    <property type="project" value="UniProtKB-UniRule"/>
</dbReference>